<proteinExistence type="predicted"/>
<feature type="compositionally biased region" description="Polar residues" evidence="2">
    <location>
        <begin position="160"/>
        <end position="174"/>
    </location>
</feature>
<evidence type="ECO:0000256" key="2">
    <source>
        <dbReference type="SAM" id="MobiDB-lite"/>
    </source>
</evidence>
<evidence type="ECO:0000313" key="4">
    <source>
        <dbReference type="Proteomes" id="UP001054902"/>
    </source>
</evidence>
<keyword evidence="4" id="KW-1185">Reference proteome</keyword>
<gene>
    <name evidence="3" type="ORF">CTEN210_13023</name>
</gene>
<feature type="compositionally biased region" description="Acidic residues" evidence="2">
    <location>
        <begin position="145"/>
        <end position="159"/>
    </location>
</feature>
<organism evidence="3 4">
    <name type="scientific">Chaetoceros tenuissimus</name>
    <dbReference type="NCBI Taxonomy" id="426638"/>
    <lineage>
        <taxon>Eukaryota</taxon>
        <taxon>Sar</taxon>
        <taxon>Stramenopiles</taxon>
        <taxon>Ochrophyta</taxon>
        <taxon>Bacillariophyta</taxon>
        <taxon>Coscinodiscophyceae</taxon>
        <taxon>Chaetocerotophycidae</taxon>
        <taxon>Chaetocerotales</taxon>
        <taxon>Chaetocerotaceae</taxon>
        <taxon>Chaetoceros</taxon>
    </lineage>
</organism>
<keyword evidence="1" id="KW-0175">Coiled coil</keyword>
<feature type="region of interest" description="Disordered" evidence="2">
    <location>
        <begin position="145"/>
        <end position="188"/>
    </location>
</feature>
<reference evidence="3 4" key="1">
    <citation type="journal article" date="2021" name="Sci. Rep.">
        <title>The genome of the diatom Chaetoceros tenuissimus carries an ancient integrated fragment of an extant virus.</title>
        <authorList>
            <person name="Hongo Y."/>
            <person name="Kimura K."/>
            <person name="Takaki Y."/>
            <person name="Yoshida Y."/>
            <person name="Baba S."/>
            <person name="Kobayashi G."/>
            <person name="Nagasaki K."/>
            <person name="Hano T."/>
            <person name="Tomaru Y."/>
        </authorList>
    </citation>
    <scope>NUCLEOTIDE SEQUENCE [LARGE SCALE GENOMIC DNA]</scope>
    <source>
        <strain evidence="3 4">NIES-3715</strain>
    </source>
</reference>
<comment type="caution">
    <text evidence="3">The sequence shown here is derived from an EMBL/GenBank/DDBJ whole genome shotgun (WGS) entry which is preliminary data.</text>
</comment>
<accession>A0AAD3D288</accession>
<evidence type="ECO:0000313" key="3">
    <source>
        <dbReference type="EMBL" id="GFH56547.1"/>
    </source>
</evidence>
<feature type="coiled-coil region" evidence="1">
    <location>
        <begin position="19"/>
        <end position="47"/>
    </location>
</feature>
<dbReference type="Proteomes" id="UP001054902">
    <property type="component" value="Unassembled WGS sequence"/>
</dbReference>
<dbReference type="EMBL" id="BLLK01000052">
    <property type="protein sequence ID" value="GFH56547.1"/>
    <property type="molecule type" value="Genomic_DNA"/>
</dbReference>
<protein>
    <submittedName>
        <fullName evidence="3">Uncharacterized protein</fullName>
    </submittedName>
</protein>
<sequence>MTVVEDELCNDLIHNLDEIDRQAKLKEEAEARRKREEEAKRQKLEEENMLMFGGGYANISDMTDFQGIMGAHFGNLDEELAIRKHNHYNKKSRKINVPIQDRYGSIDPSTFRRDYAAEEAVENASANNEPIQEVRDERKLCEIQEEEEDEDDADAEQDNTETTSDNQLQANLGNVATRGRRQQSGNNSFVSDLTSITTLRFDQCIFI</sequence>
<name>A0AAD3D288_9STRA</name>
<evidence type="ECO:0000256" key="1">
    <source>
        <dbReference type="SAM" id="Coils"/>
    </source>
</evidence>
<dbReference type="AlphaFoldDB" id="A0AAD3D288"/>